<dbReference type="AlphaFoldDB" id="A0A5C4U507"/>
<sequence>MKLNSANLEQIRQSGAVEVFDYDRSALKPGIAHFGVGGFHRAHQARYLDELLRRGEAFDFGIVGIGVMPSDVAMRDALVSQDCLYTLVEKPAHGEPHARVIGSIVDYLFAPEDPSYVVQTLAGSNIRIVSLTVTEGGYNFDQVTGEFKRDTPAVSADIDDLREGRHDCLRTFFGFITAALAIRREQGQTPFTVMSCDNIQGNGDMVKAMLLAFAHEVDPDLAAWIAENVTFPNSMVDRITPETTDEDRSEVAEKFGIEDAWPVVSEDFTQWVIEDAFVDARPPYEHVGVQVVSDVEPYELMKLRLLNASHQGLAYFGYLAGHRLVHDVMADEAFRDFLLQYMKQEATPTLKELPGVDVEAYQLRLIERFGNAAVRDTVPRLAAESSDRIPKWLVPVVRENLATGTQVTLSAAIVASWARYAEGVDEQGNAIAIRDRLADELTQAARRRDSDPVSFLRDQSLFGDLAEVEAFTTPYLDALERLHRDGAQRTVEYLVQATRS</sequence>
<dbReference type="SUPFAM" id="SSF51735">
    <property type="entry name" value="NAD(P)-binding Rossmann-fold domains"/>
    <property type="match status" value="1"/>
</dbReference>
<evidence type="ECO:0000256" key="5">
    <source>
        <dbReference type="ARBA" id="ARBA00023027"/>
    </source>
</evidence>
<evidence type="ECO:0000256" key="3">
    <source>
        <dbReference type="ARBA" id="ARBA00016219"/>
    </source>
</evidence>
<keyword evidence="10" id="KW-1185">Reference proteome</keyword>
<dbReference type="PANTHER" id="PTHR43362">
    <property type="entry name" value="MANNITOL DEHYDROGENASE DSF1-RELATED"/>
    <property type="match status" value="1"/>
</dbReference>
<dbReference type="Gene3D" id="1.10.1040.10">
    <property type="entry name" value="N-(1-d-carboxylethyl)-l-norvaline Dehydrogenase, domain 2"/>
    <property type="match status" value="1"/>
</dbReference>
<evidence type="ECO:0000259" key="7">
    <source>
        <dbReference type="Pfam" id="PF01232"/>
    </source>
</evidence>
<dbReference type="Gene3D" id="3.40.50.720">
    <property type="entry name" value="NAD(P)-binding Rossmann-like Domain"/>
    <property type="match status" value="1"/>
</dbReference>
<evidence type="ECO:0000256" key="2">
    <source>
        <dbReference type="ARBA" id="ARBA00012939"/>
    </source>
</evidence>
<dbReference type="InterPro" id="IPR013118">
    <property type="entry name" value="Mannitol_DH_C"/>
</dbReference>
<comment type="similarity">
    <text evidence="1">Belongs to the mannitol dehydrogenase family.</text>
</comment>
<dbReference type="GO" id="GO:0019594">
    <property type="term" value="P:mannitol metabolic process"/>
    <property type="evidence" value="ECO:0007669"/>
    <property type="project" value="InterPro"/>
</dbReference>
<keyword evidence="5" id="KW-0520">NAD</keyword>
<accession>A0A5C4U507</accession>
<dbReference type="InterPro" id="IPR008927">
    <property type="entry name" value="6-PGluconate_DH-like_C_sf"/>
</dbReference>
<dbReference type="GO" id="GO:0046029">
    <property type="term" value="F:mannitol dehydrogenase activity"/>
    <property type="evidence" value="ECO:0007669"/>
    <property type="project" value="TreeGrafter"/>
</dbReference>
<comment type="caution">
    <text evidence="9">The sequence shown here is derived from an EMBL/GenBank/DDBJ whole genome shotgun (WGS) entry which is preliminary data.</text>
</comment>
<dbReference type="EMBL" id="VDHJ01000004">
    <property type="protein sequence ID" value="TNL98752.1"/>
    <property type="molecule type" value="Genomic_DNA"/>
</dbReference>
<keyword evidence="4" id="KW-0560">Oxidoreductase</keyword>
<protein>
    <recommendedName>
        <fullName evidence="3">Mannitol-1-phosphate 5-dehydrogenase</fullName>
        <ecNumber evidence="2">1.1.1.17</ecNumber>
    </recommendedName>
</protein>
<gene>
    <name evidence="9" type="ORF">FHE74_03790</name>
</gene>
<dbReference type="Pfam" id="PF01232">
    <property type="entry name" value="Mannitol_dh"/>
    <property type="match status" value="1"/>
</dbReference>
<dbReference type="Pfam" id="PF08125">
    <property type="entry name" value="Mannitol_dh_C"/>
    <property type="match status" value="1"/>
</dbReference>
<dbReference type="Proteomes" id="UP000312032">
    <property type="component" value="Unassembled WGS sequence"/>
</dbReference>
<dbReference type="PANTHER" id="PTHR43362:SF1">
    <property type="entry name" value="MANNITOL DEHYDROGENASE 2-RELATED"/>
    <property type="match status" value="1"/>
</dbReference>
<dbReference type="InterPro" id="IPR013328">
    <property type="entry name" value="6PGD_dom2"/>
</dbReference>
<evidence type="ECO:0000313" key="9">
    <source>
        <dbReference type="EMBL" id="TNL98752.1"/>
    </source>
</evidence>
<dbReference type="PROSITE" id="PS00974">
    <property type="entry name" value="MANNITOL_DHGENASE"/>
    <property type="match status" value="1"/>
</dbReference>
<dbReference type="InterPro" id="IPR036291">
    <property type="entry name" value="NAD(P)-bd_dom_sf"/>
</dbReference>
<reference evidence="9 10" key="1">
    <citation type="submission" date="2019-06" db="EMBL/GenBank/DDBJ databases">
        <authorList>
            <person name="Li J."/>
        </authorList>
    </citation>
    <scope>NUCLEOTIDE SEQUENCE [LARGE SCALE GENOMIC DNA]</scope>
    <source>
        <strain evidence="9 10">LMG 28165</strain>
    </source>
</reference>
<dbReference type="OrthoDB" id="271711at2"/>
<dbReference type="InterPro" id="IPR050988">
    <property type="entry name" value="Mannitol_DH/Oxidoreductase"/>
</dbReference>
<dbReference type="InterPro" id="IPR013131">
    <property type="entry name" value="Mannitol_DH_N"/>
</dbReference>
<proteinExistence type="inferred from homology"/>
<feature type="domain" description="Mannitol dehydrogenase N-terminal" evidence="7">
    <location>
        <begin position="30"/>
        <end position="284"/>
    </location>
</feature>
<evidence type="ECO:0000256" key="6">
    <source>
        <dbReference type="ARBA" id="ARBA00048615"/>
    </source>
</evidence>
<name>A0A5C4U507_9CORY</name>
<evidence type="ECO:0000313" key="10">
    <source>
        <dbReference type="Proteomes" id="UP000312032"/>
    </source>
</evidence>
<evidence type="ECO:0000256" key="1">
    <source>
        <dbReference type="ARBA" id="ARBA00006541"/>
    </source>
</evidence>
<dbReference type="InterPro" id="IPR000669">
    <property type="entry name" value="Mannitol_DH"/>
</dbReference>
<dbReference type="InterPro" id="IPR023027">
    <property type="entry name" value="Mannitol_DH_CS"/>
</dbReference>
<dbReference type="RefSeq" id="WP_139465180.1">
    <property type="nucleotide sequence ID" value="NZ_VDHJ01000004.1"/>
</dbReference>
<dbReference type="GO" id="GO:0008926">
    <property type="term" value="F:mannitol-1-phosphate 5-dehydrogenase activity"/>
    <property type="evidence" value="ECO:0007669"/>
    <property type="project" value="UniProtKB-EC"/>
</dbReference>
<dbReference type="EC" id="1.1.1.17" evidence="2"/>
<evidence type="ECO:0000259" key="8">
    <source>
        <dbReference type="Pfam" id="PF08125"/>
    </source>
</evidence>
<dbReference type="SUPFAM" id="SSF48179">
    <property type="entry name" value="6-phosphogluconate dehydrogenase C-terminal domain-like"/>
    <property type="match status" value="1"/>
</dbReference>
<organism evidence="9 10">
    <name type="scientific">Corynebacterium tapiri</name>
    <dbReference type="NCBI Taxonomy" id="1448266"/>
    <lineage>
        <taxon>Bacteria</taxon>
        <taxon>Bacillati</taxon>
        <taxon>Actinomycetota</taxon>
        <taxon>Actinomycetes</taxon>
        <taxon>Mycobacteriales</taxon>
        <taxon>Corynebacteriaceae</taxon>
        <taxon>Corynebacterium</taxon>
    </lineage>
</organism>
<dbReference type="PRINTS" id="PR00084">
    <property type="entry name" value="MTLDHDRGNASE"/>
</dbReference>
<feature type="domain" description="Mannitol dehydrogenase C-terminal" evidence="8">
    <location>
        <begin position="294"/>
        <end position="481"/>
    </location>
</feature>
<evidence type="ECO:0000256" key="4">
    <source>
        <dbReference type="ARBA" id="ARBA00023002"/>
    </source>
</evidence>
<comment type="catalytic activity">
    <reaction evidence="6">
        <text>D-mannitol 1-phosphate + NAD(+) = beta-D-fructose 6-phosphate + NADH + H(+)</text>
        <dbReference type="Rhea" id="RHEA:19661"/>
        <dbReference type="ChEBI" id="CHEBI:15378"/>
        <dbReference type="ChEBI" id="CHEBI:57540"/>
        <dbReference type="ChEBI" id="CHEBI:57634"/>
        <dbReference type="ChEBI" id="CHEBI:57945"/>
        <dbReference type="ChEBI" id="CHEBI:61381"/>
        <dbReference type="EC" id="1.1.1.17"/>
    </reaction>
</comment>